<dbReference type="GO" id="GO:0000981">
    <property type="term" value="F:DNA-binding transcription factor activity, RNA polymerase II-specific"/>
    <property type="evidence" value="ECO:0007669"/>
    <property type="project" value="TreeGrafter"/>
</dbReference>
<dbReference type="InterPro" id="IPR036388">
    <property type="entry name" value="WH-like_DNA-bd_sf"/>
</dbReference>
<sequence>MDRFPYFRTNLQRWQNSVRHNLSLNDCFVKIPRSPGKPGKGNYWALHPSCRDMFRNGKFLRRNRRFKLDKGNPRPYPLGCSSQVESYHHNGMYNATTSYRQPYPQFPHLNCLGSPRFLPAHPQHLGHQQYTNIAGTKALQQPGPGCFAFGAQSHPTPQMSCMYGPYGYPRYQNPSQSSHPLAVPEVASRSPPGYSSVQQIPYSYDPHMQRFHLKQINPQVQSTPVVSHQ</sequence>
<gene>
    <name evidence="6" type="ORF">C0Q70_20355</name>
</gene>
<dbReference type="Proteomes" id="UP000245119">
    <property type="component" value="Linkage Group LG13"/>
</dbReference>
<evidence type="ECO:0000313" key="6">
    <source>
        <dbReference type="EMBL" id="PVD19862.1"/>
    </source>
</evidence>
<feature type="region of interest" description="Disordered" evidence="4">
    <location>
        <begin position="174"/>
        <end position="193"/>
    </location>
</feature>
<dbReference type="PROSITE" id="PS50039">
    <property type="entry name" value="FORK_HEAD_3"/>
    <property type="match status" value="1"/>
</dbReference>
<accession>A0A2T7NFF4</accession>
<dbReference type="Pfam" id="PF00250">
    <property type="entry name" value="Forkhead"/>
    <property type="match status" value="1"/>
</dbReference>
<evidence type="ECO:0000259" key="5">
    <source>
        <dbReference type="PROSITE" id="PS50039"/>
    </source>
</evidence>
<dbReference type="EMBL" id="PZQS01000013">
    <property type="protein sequence ID" value="PVD19862.1"/>
    <property type="molecule type" value="Genomic_DNA"/>
</dbReference>
<dbReference type="InterPro" id="IPR030456">
    <property type="entry name" value="TF_fork_head_CS_2"/>
</dbReference>
<dbReference type="GO" id="GO:0000978">
    <property type="term" value="F:RNA polymerase II cis-regulatory region sequence-specific DNA binding"/>
    <property type="evidence" value="ECO:0007669"/>
    <property type="project" value="TreeGrafter"/>
</dbReference>
<dbReference type="STRING" id="400727.A0A2T7NFF4"/>
<dbReference type="PANTHER" id="PTHR11829">
    <property type="entry name" value="FORKHEAD BOX PROTEIN"/>
    <property type="match status" value="1"/>
</dbReference>
<organism evidence="6 7">
    <name type="scientific">Pomacea canaliculata</name>
    <name type="common">Golden apple snail</name>
    <dbReference type="NCBI Taxonomy" id="400727"/>
    <lineage>
        <taxon>Eukaryota</taxon>
        <taxon>Metazoa</taxon>
        <taxon>Spiralia</taxon>
        <taxon>Lophotrochozoa</taxon>
        <taxon>Mollusca</taxon>
        <taxon>Gastropoda</taxon>
        <taxon>Caenogastropoda</taxon>
        <taxon>Architaenioglossa</taxon>
        <taxon>Ampullarioidea</taxon>
        <taxon>Ampullariidae</taxon>
        <taxon>Pomacea</taxon>
    </lineage>
</organism>
<keyword evidence="7" id="KW-1185">Reference proteome</keyword>
<dbReference type="GO" id="GO:0009653">
    <property type="term" value="P:anatomical structure morphogenesis"/>
    <property type="evidence" value="ECO:0007669"/>
    <property type="project" value="TreeGrafter"/>
</dbReference>
<dbReference type="Gene3D" id="1.10.10.10">
    <property type="entry name" value="Winged helix-like DNA-binding domain superfamily/Winged helix DNA-binding domain"/>
    <property type="match status" value="1"/>
</dbReference>
<name>A0A2T7NFF4_POMCA</name>
<evidence type="ECO:0000256" key="1">
    <source>
        <dbReference type="ARBA" id="ARBA00023125"/>
    </source>
</evidence>
<proteinExistence type="predicted"/>
<dbReference type="InterPro" id="IPR036390">
    <property type="entry name" value="WH_DNA-bd_sf"/>
</dbReference>
<dbReference type="PANTHER" id="PTHR11829:SF387">
    <property type="entry name" value="FORK-HEAD DOMAIN-CONTAINING PROTEIN"/>
    <property type="match status" value="1"/>
</dbReference>
<keyword evidence="2 3" id="KW-0539">Nucleus</keyword>
<protein>
    <recommendedName>
        <fullName evidence="5">Fork-head domain-containing protein</fullName>
    </recommendedName>
</protein>
<dbReference type="AlphaFoldDB" id="A0A2T7NFF4"/>
<dbReference type="SUPFAM" id="SSF46785">
    <property type="entry name" value="Winged helix' DNA-binding domain"/>
    <property type="match status" value="1"/>
</dbReference>
<reference evidence="6 7" key="1">
    <citation type="submission" date="2018-04" db="EMBL/GenBank/DDBJ databases">
        <title>The genome of golden apple snail Pomacea canaliculata provides insight into stress tolerance and invasive adaptation.</title>
        <authorList>
            <person name="Liu C."/>
            <person name="Liu B."/>
            <person name="Ren Y."/>
            <person name="Zhang Y."/>
            <person name="Wang H."/>
            <person name="Li S."/>
            <person name="Jiang F."/>
            <person name="Yin L."/>
            <person name="Zhang G."/>
            <person name="Qian W."/>
            <person name="Fan W."/>
        </authorList>
    </citation>
    <scope>NUCLEOTIDE SEQUENCE [LARGE SCALE GENOMIC DNA]</scope>
    <source>
        <strain evidence="6">SZHN2017</strain>
        <tissue evidence="6">Muscle</tissue>
    </source>
</reference>
<comment type="subcellular location">
    <subcellularLocation>
        <location evidence="3">Nucleus</location>
    </subcellularLocation>
</comment>
<dbReference type="GO" id="GO:0005634">
    <property type="term" value="C:nucleus"/>
    <property type="evidence" value="ECO:0007669"/>
    <property type="project" value="UniProtKB-SubCell"/>
</dbReference>
<feature type="domain" description="Fork-head" evidence="5">
    <location>
        <begin position="1"/>
        <end position="64"/>
    </location>
</feature>
<dbReference type="SMART" id="SM00339">
    <property type="entry name" value="FH"/>
    <property type="match status" value="1"/>
</dbReference>
<evidence type="ECO:0000256" key="3">
    <source>
        <dbReference type="PROSITE-ProRule" id="PRU00089"/>
    </source>
</evidence>
<dbReference type="InterPro" id="IPR001766">
    <property type="entry name" value="Fork_head_dom"/>
</dbReference>
<dbReference type="OrthoDB" id="5954824at2759"/>
<evidence type="ECO:0000256" key="4">
    <source>
        <dbReference type="SAM" id="MobiDB-lite"/>
    </source>
</evidence>
<dbReference type="InterPro" id="IPR050211">
    <property type="entry name" value="FOX_domain-containing"/>
</dbReference>
<dbReference type="GO" id="GO:0030154">
    <property type="term" value="P:cell differentiation"/>
    <property type="evidence" value="ECO:0007669"/>
    <property type="project" value="TreeGrafter"/>
</dbReference>
<dbReference type="PROSITE" id="PS00658">
    <property type="entry name" value="FORK_HEAD_2"/>
    <property type="match status" value="1"/>
</dbReference>
<evidence type="ECO:0000313" key="7">
    <source>
        <dbReference type="Proteomes" id="UP000245119"/>
    </source>
</evidence>
<comment type="caution">
    <text evidence="6">The sequence shown here is derived from an EMBL/GenBank/DDBJ whole genome shotgun (WGS) entry which is preliminary data.</text>
</comment>
<feature type="DNA-binding region" description="Fork-head" evidence="3">
    <location>
        <begin position="1"/>
        <end position="64"/>
    </location>
</feature>
<evidence type="ECO:0000256" key="2">
    <source>
        <dbReference type="ARBA" id="ARBA00023242"/>
    </source>
</evidence>
<keyword evidence="1 3" id="KW-0238">DNA-binding</keyword>